<keyword evidence="4 6" id="KW-0808">Transferase</keyword>
<dbReference type="Gene3D" id="3.40.50.150">
    <property type="entry name" value="Vaccinia Virus protein VP39"/>
    <property type="match status" value="1"/>
</dbReference>
<protein>
    <submittedName>
        <fullName evidence="6">Precorrin-6Y C(5,15)-methyltransferase [decarboxylating]</fullName>
        <ecNumber evidence="6">2.1.1.132</ecNumber>
    </submittedName>
</protein>
<dbReference type="PIRSF" id="PIRSF036428">
    <property type="entry name" value="CobL"/>
    <property type="match status" value="1"/>
</dbReference>
<accession>A0A2N9PCV1</accession>
<proteinExistence type="predicted"/>
<dbReference type="Gene3D" id="3.40.1010.10">
    <property type="entry name" value="Cobalt-precorrin-4 Transmethylase, Domain 1"/>
    <property type="match status" value="1"/>
</dbReference>
<dbReference type="NCBIfam" id="TIGR02469">
    <property type="entry name" value="CbiT"/>
    <property type="match status" value="1"/>
</dbReference>
<dbReference type="GO" id="GO:0008276">
    <property type="term" value="F:protein methyltransferase activity"/>
    <property type="evidence" value="ECO:0007669"/>
    <property type="project" value="InterPro"/>
</dbReference>
<dbReference type="GO" id="GO:0046025">
    <property type="term" value="F:precorrin-6Y C5,15-methyltransferase (decarboxylating) activity"/>
    <property type="evidence" value="ECO:0007669"/>
    <property type="project" value="UniProtKB-EC"/>
</dbReference>
<dbReference type="InterPro" id="IPR029063">
    <property type="entry name" value="SAM-dependent_MTases_sf"/>
</dbReference>
<dbReference type="InterPro" id="IPR014008">
    <property type="entry name" value="Cbl_synth_MTase_CbiT"/>
</dbReference>
<dbReference type="InterPro" id="IPR012818">
    <property type="entry name" value="CbiE"/>
</dbReference>
<dbReference type="SUPFAM" id="SSF53790">
    <property type="entry name" value="Tetrapyrrole methylase"/>
    <property type="match status" value="1"/>
</dbReference>
<dbReference type="PANTHER" id="PTHR43182">
    <property type="entry name" value="COBALT-PRECORRIN-6B C(15)-METHYLTRANSFERASE (DECARBOXYLATING)"/>
    <property type="match status" value="1"/>
</dbReference>
<comment type="pathway">
    <text evidence="1">Cofactor biosynthesis; adenosylcobalamin biosynthesis.</text>
</comment>
<keyword evidence="5" id="KW-0949">S-adenosyl-L-methionine</keyword>
<dbReference type="Proteomes" id="UP000238180">
    <property type="component" value="Unassembled WGS sequence"/>
</dbReference>
<dbReference type="GO" id="GO:0032259">
    <property type="term" value="P:methylation"/>
    <property type="evidence" value="ECO:0007669"/>
    <property type="project" value="UniProtKB-KW"/>
</dbReference>
<evidence type="ECO:0000313" key="6">
    <source>
        <dbReference type="EMBL" id="SPE78160.1"/>
    </source>
</evidence>
<dbReference type="PANTHER" id="PTHR43182:SF1">
    <property type="entry name" value="COBALT-PRECORRIN-7 C(5)-METHYLTRANSFERASE"/>
    <property type="match status" value="1"/>
</dbReference>
<gene>
    <name evidence="6" type="primary">cobL</name>
    <name evidence="6" type="ORF">FLACOL_02175</name>
</gene>
<dbReference type="CDD" id="cd11644">
    <property type="entry name" value="Precorrin-6Y-MT"/>
    <property type="match status" value="1"/>
</dbReference>
<evidence type="ECO:0000256" key="3">
    <source>
        <dbReference type="ARBA" id="ARBA00022603"/>
    </source>
</evidence>
<dbReference type="InterPro" id="IPR035996">
    <property type="entry name" value="4pyrrol_Methylase_sf"/>
</dbReference>
<name>A0A2N9PCV1_9FLAO</name>
<dbReference type="EMBL" id="OLKH01000119">
    <property type="protein sequence ID" value="SPE78160.1"/>
    <property type="molecule type" value="Genomic_DNA"/>
</dbReference>
<evidence type="ECO:0000256" key="5">
    <source>
        <dbReference type="ARBA" id="ARBA00022691"/>
    </source>
</evidence>
<dbReference type="InterPro" id="IPR050714">
    <property type="entry name" value="Cobalamin_biosynth_MTase"/>
</dbReference>
<dbReference type="SUPFAM" id="SSF53335">
    <property type="entry name" value="S-adenosyl-L-methionine-dependent methyltransferases"/>
    <property type="match status" value="1"/>
</dbReference>
<dbReference type="EC" id="2.1.1.132" evidence="6"/>
<evidence type="ECO:0000256" key="4">
    <source>
        <dbReference type="ARBA" id="ARBA00022679"/>
    </source>
</evidence>
<keyword evidence="2" id="KW-0169">Cobalamin biosynthesis</keyword>
<organism evidence="6 7">
    <name type="scientific">Flavobacterium columnare</name>
    <dbReference type="NCBI Taxonomy" id="996"/>
    <lineage>
        <taxon>Bacteria</taxon>
        <taxon>Pseudomonadati</taxon>
        <taxon>Bacteroidota</taxon>
        <taxon>Flavobacteriia</taxon>
        <taxon>Flavobacteriales</taxon>
        <taxon>Flavobacteriaceae</taxon>
        <taxon>Flavobacterium</taxon>
    </lineage>
</organism>
<dbReference type="GO" id="GO:0009236">
    <property type="term" value="P:cobalamin biosynthetic process"/>
    <property type="evidence" value="ECO:0007669"/>
    <property type="project" value="UniProtKB-UniPathway"/>
</dbReference>
<evidence type="ECO:0000256" key="1">
    <source>
        <dbReference type="ARBA" id="ARBA00004953"/>
    </source>
</evidence>
<dbReference type="UniPathway" id="UPA00148"/>
<dbReference type="InterPro" id="IPR006365">
    <property type="entry name" value="Cbl_synth_CobL"/>
</dbReference>
<sequence length="421" mass="48014">MSNSMSNNLSFASTLNVDNSQLSIIDYYVIGISNNPHFILSDEVKKILKENHFFSGGKRHYELVQNKLPIIHHWIEINKNITTLFNEYKKATKPIIVFASGDPLFYGFANTIKKYHPNANIKVYPTFNSLQLLCHKNTISYQNIVNTSIHGRSWQELDIALIKQSSLIGILTDTTKNPNTIAQRMLDYNFDHYKMIVGEALDAEQEKITSLSLIEAAKKTFDPLNCILLIKEEEKQKKMGISDVEFIGLENRPNMITKMPIRLISLSQLDLYNRKTLWDIGFCTGSVSIEAKTQFPHLNIIAFEKREECSIIFDINTKKHSTPGITKIIHDFFKVDLKTIPTPDSVFIGGHGNKLEALISLIDKYLISGGKIVINAVKKESKETFIKTIKKFNYHLLDPIEINLDSHNPITILTAEKKKNE</sequence>
<keyword evidence="3 6" id="KW-0489">Methyltransferase</keyword>
<reference evidence="6 7" key="1">
    <citation type="submission" date="2018-02" db="EMBL/GenBank/DDBJ databases">
        <authorList>
            <person name="Cohen D.B."/>
            <person name="Kent A.D."/>
        </authorList>
    </citation>
    <scope>NUCLEOTIDE SEQUENCE [LARGE SCALE GENOMIC DNA]</scope>
    <source>
        <strain evidence="6">CIP109753</strain>
    </source>
</reference>
<evidence type="ECO:0000313" key="7">
    <source>
        <dbReference type="Proteomes" id="UP000238180"/>
    </source>
</evidence>
<dbReference type="InterPro" id="IPR014777">
    <property type="entry name" value="4pyrrole_Mease_sub1"/>
</dbReference>
<evidence type="ECO:0000256" key="2">
    <source>
        <dbReference type="ARBA" id="ARBA00022573"/>
    </source>
</evidence>
<dbReference type="NCBIfam" id="TIGR02467">
    <property type="entry name" value="CbiE"/>
    <property type="match status" value="1"/>
</dbReference>
<dbReference type="AlphaFoldDB" id="A0A2N9PCV1"/>